<dbReference type="GO" id="GO:0042742">
    <property type="term" value="P:defense response to bacterium"/>
    <property type="evidence" value="ECO:0000318"/>
    <property type="project" value="GO_Central"/>
</dbReference>
<feature type="compositionally biased region" description="Basic and acidic residues" evidence="6">
    <location>
        <begin position="104"/>
        <end position="114"/>
    </location>
</feature>
<dbReference type="InterPro" id="IPR036576">
    <property type="entry name" value="WRKY_dom_sf"/>
</dbReference>
<evidence type="ECO:0000256" key="5">
    <source>
        <dbReference type="ARBA" id="ARBA00023242"/>
    </source>
</evidence>
<evidence type="ECO:0000256" key="3">
    <source>
        <dbReference type="ARBA" id="ARBA00023125"/>
    </source>
</evidence>
<dbReference type="Gramene" id="KRH16921">
    <property type="protein sequence ID" value="KRH16921"/>
    <property type="gene ID" value="GLYMA_14G186100"/>
</dbReference>
<reference evidence="8 9" key="1">
    <citation type="journal article" date="2010" name="Nature">
        <title>Genome sequence of the palaeopolyploid soybean.</title>
        <authorList>
            <person name="Schmutz J."/>
            <person name="Cannon S.B."/>
            <person name="Schlueter J."/>
            <person name="Ma J."/>
            <person name="Mitros T."/>
            <person name="Nelson W."/>
            <person name="Hyten D.L."/>
            <person name="Song Q."/>
            <person name="Thelen J.J."/>
            <person name="Cheng J."/>
            <person name="Xu D."/>
            <person name="Hellsten U."/>
            <person name="May G.D."/>
            <person name="Yu Y."/>
            <person name="Sakurai T."/>
            <person name="Umezawa T."/>
            <person name="Bhattacharyya M.K."/>
            <person name="Sandhu D."/>
            <person name="Valliyodan B."/>
            <person name="Lindquist E."/>
            <person name="Peto M."/>
            <person name="Grant D."/>
            <person name="Shu S."/>
            <person name="Goodstein D."/>
            <person name="Barry K."/>
            <person name="Futrell-Griggs M."/>
            <person name="Abernathy B."/>
            <person name="Du J."/>
            <person name="Tian Z."/>
            <person name="Zhu L."/>
            <person name="Gill N."/>
            <person name="Joshi T."/>
            <person name="Libault M."/>
            <person name="Sethuraman A."/>
            <person name="Zhang X.-C."/>
            <person name="Shinozaki K."/>
            <person name="Nguyen H.T."/>
            <person name="Wing R.A."/>
            <person name="Cregan P."/>
            <person name="Specht J."/>
            <person name="Grimwood J."/>
            <person name="Rokhsar D."/>
            <person name="Stacey G."/>
            <person name="Shoemaker R.C."/>
            <person name="Jackson S.A."/>
        </authorList>
    </citation>
    <scope>NUCLEOTIDE SEQUENCE [LARGE SCALE GENOMIC DNA]</scope>
    <source>
        <strain evidence="9">cv. Williams 82</strain>
        <tissue evidence="8">Callus</tissue>
    </source>
</reference>
<dbReference type="HOGENOM" id="CLU_066547_0_0_1"/>
<dbReference type="GO" id="GO:0009862">
    <property type="term" value="P:systemic acquired resistance, salicylic acid mediated signaling pathway"/>
    <property type="evidence" value="ECO:0000318"/>
    <property type="project" value="GO_Central"/>
</dbReference>
<feature type="region of interest" description="Disordered" evidence="6">
    <location>
        <begin position="221"/>
        <end position="240"/>
    </location>
</feature>
<organism evidence="9">
    <name type="scientific">Glycine max</name>
    <name type="common">Soybean</name>
    <name type="synonym">Glycine hispida</name>
    <dbReference type="NCBI Taxonomy" id="3847"/>
    <lineage>
        <taxon>Eukaryota</taxon>
        <taxon>Viridiplantae</taxon>
        <taxon>Streptophyta</taxon>
        <taxon>Embryophyta</taxon>
        <taxon>Tracheophyta</taxon>
        <taxon>Spermatophyta</taxon>
        <taxon>Magnoliopsida</taxon>
        <taxon>eudicotyledons</taxon>
        <taxon>Gunneridae</taxon>
        <taxon>Pentapetalae</taxon>
        <taxon>rosids</taxon>
        <taxon>fabids</taxon>
        <taxon>Fabales</taxon>
        <taxon>Fabaceae</taxon>
        <taxon>Papilionoideae</taxon>
        <taxon>50 kb inversion clade</taxon>
        <taxon>NPAAA clade</taxon>
        <taxon>indigoferoid/millettioid clade</taxon>
        <taxon>Phaseoleae</taxon>
        <taxon>Glycine</taxon>
        <taxon>Glycine subgen. Soja</taxon>
    </lineage>
</organism>
<evidence type="ECO:0000256" key="4">
    <source>
        <dbReference type="ARBA" id="ARBA00023163"/>
    </source>
</evidence>
<evidence type="ECO:0000259" key="7">
    <source>
        <dbReference type="PROSITE" id="PS50811"/>
    </source>
</evidence>
<dbReference type="GeneID" id="100797129"/>
<evidence type="ECO:0000313" key="9">
    <source>
        <dbReference type="EnsemblPlants" id="KRH16921"/>
    </source>
</evidence>
<dbReference type="Proteomes" id="UP000008827">
    <property type="component" value="Chromosome 14"/>
</dbReference>
<dbReference type="GO" id="GO:0000976">
    <property type="term" value="F:transcription cis-regulatory region binding"/>
    <property type="evidence" value="ECO:0000318"/>
    <property type="project" value="GO_Central"/>
</dbReference>
<keyword evidence="10" id="KW-1185">Reference proteome</keyword>
<reference evidence="9" key="2">
    <citation type="submission" date="2018-02" db="UniProtKB">
        <authorList>
            <consortium name="EnsemblPlants"/>
        </authorList>
    </citation>
    <scope>IDENTIFICATION</scope>
    <source>
        <strain evidence="9">Williams 82</strain>
    </source>
</reference>
<dbReference type="InterPro" id="IPR003657">
    <property type="entry name" value="WRKY_dom"/>
</dbReference>
<dbReference type="GO" id="GO:0006355">
    <property type="term" value="P:regulation of DNA-templated transcription"/>
    <property type="evidence" value="ECO:0000318"/>
    <property type="project" value="GO_Central"/>
</dbReference>
<accession>K7M7W8</accession>
<dbReference type="EnsemblPlants" id="KRH16921">
    <property type="protein sequence ID" value="KRH16921"/>
    <property type="gene ID" value="GLYMA_14G186100"/>
</dbReference>
<dbReference type="STRING" id="3847.K7M7W8"/>
<dbReference type="AlphaFoldDB" id="K7M7W8"/>
<comment type="subcellular location">
    <subcellularLocation>
        <location evidence="1">Nucleus</location>
    </subcellularLocation>
</comment>
<evidence type="ECO:0000313" key="8">
    <source>
        <dbReference type="EMBL" id="KRH16921.1"/>
    </source>
</evidence>
<reference evidence="8" key="3">
    <citation type="submission" date="2018-07" db="EMBL/GenBank/DDBJ databases">
        <title>WGS assembly of Glycine max.</title>
        <authorList>
            <person name="Schmutz J."/>
            <person name="Cannon S."/>
            <person name="Schlueter J."/>
            <person name="Ma J."/>
            <person name="Mitros T."/>
            <person name="Nelson W."/>
            <person name="Hyten D."/>
            <person name="Song Q."/>
            <person name="Thelen J."/>
            <person name="Cheng J."/>
            <person name="Xu D."/>
            <person name="Hellsten U."/>
            <person name="May G."/>
            <person name="Yu Y."/>
            <person name="Sakurai T."/>
            <person name="Umezawa T."/>
            <person name="Bhattacharyya M."/>
            <person name="Sandhu D."/>
            <person name="Valliyodan B."/>
            <person name="Lindquist E."/>
            <person name="Peto M."/>
            <person name="Grant D."/>
            <person name="Shu S."/>
            <person name="Goodstein D."/>
            <person name="Barry K."/>
            <person name="Futrell-Griggs M."/>
            <person name="Abernathy B."/>
            <person name="Du J."/>
            <person name="Tian Z."/>
            <person name="Zhu L."/>
            <person name="Gill N."/>
            <person name="Joshi T."/>
            <person name="Libault M."/>
            <person name="Sethuraman A."/>
            <person name="Zhang X."/>
            <person name="Shinozaki K."/>
            <person name="Nguyen H."/>
            <person name="Wing R."/>
            <person name="Cregan P."/>
            <person name="Specht J."/>
            <person name="Grimwood J."/>
            <person name="Rokhsar D."/>
            <person name="Stacey G."/>
            <person name="Shoemaker R."/>
            <person name="Jackson S."/>
        </authorList>
    </citation>
    <scope>NUCLEOTIDE SEQUENCE</scope>
    <source>
        <tissue evidence="8">Callus</tissue>
    </source>
</reference>
<sequence length="240" mass="26970">MNNIVCFASEISVSTQKKRVIIEELLKGQEAATQLKVLLLEKPFWSEAFLSFQEVMDNVLRSFSEALSILNSSSSSEPAGSAAEVAHRSLLNSGQNGSPVAASGEKRFQKDGRGRYNRRKSAVSWTILSCTIDDNHVWRKYGQKRVLNTEFPRSYFRCGYKYDQGCKANKQVQRDQENPNMYRITYIGIHTCNATPKATHSATDSNTWESFLLNSDGEVPNSPSLTIKQQFPKENTSSLI</sequence>
<dbReference type="KEGG" id="gmx:100797129"/>
<keyword evidence="3" id="KW-0238">DNA-binding</keyword>
<dbReference type="RefSeq" id="XP_006596397.1">
    <property type="nucleotide sequence ID" value="XM_006596334.3"/>
</dbReference>
<dbReference type="GO" id="GO:1900457">
    <property type="term" value="P:regulation of brassinosteroid mediated signaling pathway"/>
    <property type="evidence" value="ECO:0000318"/>
    <property type="project" value="GO_Central"/>
</dbReference>
<dbReference type="Gene3D" id="2.20.25.80">
    <property type="entry name" value="WRKY domain"/>
    <property type="match status" value="1"/>
</dbReference>
<evidence type="ECO:0000256" key="6">
    <source>
        <dbReference type="SAM" id="MobiDB-lite"/>
    </source>
</evidence>
<evidence type="ECO:0000256" key="2">
    <source>
        <dbReference type="ARBA" id="ARBA00023015"/>
    </source>
</evidence>
<dbReference type="Pfam" id="PF03106">
    <property type="entry name" value="WRKY"/>
    <property type="match status" value="1"/>
</dbReference>
<protein>
    <recommendedName>
        <fullName evidence="7">WRKY domain-containing protein</fullName>
    </recommendedName>
</protein>
<gene>
    <name evidence="9" type="primary">LOC100797129</name>
    <name evidence="8" type="ORF">GLYMA_14G186100</name>
</gene>
<keyword evidence="4" id="KW-0804">Transcription</keyword>
<dbReference type="GO" id="GO:0003700">
    <property type="term" value="F:DNA-binding transcription factor activity"/>
    <property type="evidence" value="ECO:0000318"/>
    <property type="project" value="GO_Central"/>
</dbReference>
<dbReference type="eggNOG" id="ENOG502RYCZ">
    <property type="taxonomic scope" value="Eukaryota"/>
</dbReference>
<keyword evidence="2" id="KW-0805">Transcription regulation</keyword>
<feature type="region of interest" description="Disordered" evidence="6">
    <location>
        <begin position="93"/>
        <end position="115"/>
    </location>
</feature>
<name>K7M7W8_SOYBN</name>
<dbReference type="PANTHER" id="PTHR31282">
    <property type="entry name" value="WRKY TRANSCRIPTION FACTOR 21-RELATED"/>
    <property type="match status" value="1"/>
</dbReference>
<dbReference type="EMBL" id="CM000847">
    <property type="protein sequence ID" value="KRH16921.1"/>
    <property type="molecule type" value="Genomic_DNA"/>
</dbReference>
<dbReference type="InterPro" id="IPR044810">
    <property type="entry name" value="WRKY_plant"/>
</dbReference>
<dbReference type="GO" id="GO:0005634">
    <property type="term" value="C:nucleus"/>
    <property type="evidence" value="ECO:0000318"/>
    <property type="project" value="GO_Central"/>
</dbReference>
<dbReference type="SMART" id="SM00774">
    <property type="entry name" value="WRKY"/>
    <property type="match status" value="1"/>
</dbReference>
<feature type="domain" description="WRKY" evidence="7">
    <location>
        <begin position="132"/>
        <end position="195"/>
    </location>
</feature>
<dbReference type="OMA" id="QEYSILI"/>
<dbReference type="PROSITE" id="PS50811">
    <property type="entry name" value="WRKY"/>
    <property type="match status" value="1"/>
</dbReference>
<proteinExistence type="predicted"/>
<evidence type="ECO:0000256" key="1">
    <source>
        <dbReference type="ARBA" id="ARBA00004123"/>
    </source>
</evidence>
<evidence type="ECO:0000313" key="10">
    <source>
        <dbReference type="Proteomes" id="UP000008827"/>
    </source>
</evidence>
<keyword evidence="5" id="KW-0539">Nucleus</keyword>
<dbReference type="PaxDb" id="3847-GLYMA14G36446.1"/>
<dbReference type="SMR" id="K7M7W8"/>
<dbReference type="SUPFAM" id="SSF118290">
    <property type="entry name" value="WRKY DNA-binding domain"/>
    <property type="match status" value="1"/>
</dbReference>
<dbReference type="OrthoDB" id="2021064at2759"/>